<dbReference type="GO" id="GO:0009695">
    <property type="term" value="P:jasmonic acid biosynthetic process"/>
    <property type="evidence" value="ECO:0007669"/>
    <property type="project" value="InterPro"/>
</dbReference>
<evidence type="ECO:0000256" key="3">
    <source>
        <dbReference type="ARBA" id="ARBA00022525"/>
    </source>
</evidence>
<dbReference type="PANTHER" id="PTHR21495">
    <property type="entry name" value="NUCLEOPORIN-RELATED"/>
    <property type="match status" value="1"/>
</dbReference>
<dbReference type="SUPFAM" id="SSF141493">
    <property type="entry name" value="Allene oxide cyclase-like"/>
    <property type="match status" value="1"/>
</dbReference>
<reference evidence="5 6" key="1">
    <citation type="submission" date="2024-01" db="EMBL/GenBank/DDBJ databases">
        <title>The complete chloroplast genome sequence of Lithospermum erythrorhizon: insights into the phylogenetic relationship among Boraginaceae species and the maternal lineages of purple gromwells.</title>
        <authorList>
            <person name="Okada T."/>
            <person name="Watanabe K."/>
        </authorList>
    </citation>
    <scope>NUCLEOTIDE SEQUENCE [LARGE SCALE GENOMIC DNA]</scope>
</reference>
<dbReference type="GO" id="GO:0009699">
    <property type="term" value="P:phenylpropanoid biosynthetic process"/>
    <property type="evidence" value="ECO:0007669"/>
    <property type="project" value="UniProtKB-ARBA"/>
</dbReference>
<dbReference type="Gene3D" id="2.40.480.10">
    <property type="entry name" value="Allene oxide cyclase-like"/>
    <property type="match status" value="1"/>
</dbReference>
<evidence type="ECO:0000313" key="6">
    <source>
        <dbReference type="Proteomes" id="UP001454036"/>
    </source>
</evidence>
<keyword evidence="4" id="KW-0052">Apoplast</keyword>
<protein>
    <recommendedName>
        <fullName evidence="4">Dirigent protein</fullName>
    </recommendedName>
</protein>
<comment type="function">
    <text evidence="4">Dirigent proteins impart stereoselectivity on the phenoxy radical-coupling reaction, yielding optically active lignans from two molecules of coniferyl alcohol in the biosynthesis of lignans, flavonolignans, and alkaloids and thus plays a central role in plant secondary metabolism.</text>
</comment>
<evidence type="ECO:0000256" key="1">
    <source>
        <dbReference type="ARBA" id="ARBA00010746"/>
    </source>
</evidence>
<comment type="subcellular location">
    <subcellularLocation>
        <location evidence="4">Secreted</location>
        <location evidence="4">Extracellular space</location>
        <location evidence="4">Apoplast</location>
    </subcellularLocation>
</comment>
<name>A0AAV3RFV4_LITER</name>
<dbReference type="GO" id="GO:0046423">
    <property type="term" value="F:allene-oxide cyclase activity"/>
    <property type="evidence" value="ECO:0007669"/>
    <property type="project" value="InterPro"/>
</dbReference>
<keyword evidence="3 4" id="KW-0964">Secreted</keyword>
<dbReference type="InterPro" id="IPR044859">
    <property type="entry name" value="Allene_oxi_cyc_Dirigent"/>
</dbReference>
<keyword evidence="6" id="KW-1185">Reference proteome</keyword>
<dbReference type="Proteomes" id="UP001454036">
    <property type="component" value="Unassembled WGS sequence"/>
</dbReference>
<comment type="caution">
    <text evidence="5">The sequence shown here is derived from an EMBL/GenBank/DDBJ whole genome shotgun (WGS) entry which is preliminary data.</text>
</comment>
<evidence type="ECO:0000313" key="5">
    <source>
        <dbReference type="EMBL" id="GAA0174684.1"/>
    </source>
</evidence>
<comment type="subunit">
    <text evidence="2 4">Homodimer.</text>
</comment>
<dbReference type="GO" id="GO:0048046">
    <property type="term" value="C:apoplast"/>
    <property type="evidence" value="ECO:0007669"/>
    <property type="project" value="UniProtKB-SubCell"/>
</dbReference>
<accession>A0AAV3RFV4</accession>
<dbReference type="AlphaFoldDB" id="A0AAV3RFV4"/>
<dbReference type="InterPro" id="IPR034871">
    <property type="entry name" value="Allene_oxi_cyc_sf"/>
</dbReference>
<comment type="similarity">
    <text evidence="1 4">Belongs to the plant dirigent protein family.</text>
</comment>
<sequence>MLARIIFCSALVLATLVVILLAVFSPFPHKNNTGPYLALSMYVQQPLASPYNLHHVPPPSDGEALIFHRPLTEGPEDNAPVVGKAEGFIIPLENFAGSMFNIIYLTYHTHEYSGSISIQAKNLADGDSELAIVGGTGSFAFAKGHAVLGQVDKLESFFNVAYLIKLHLTFPYGSQTIPG</sequence>
<evidence type="ECO:0000256" key="4">
    <source>
        <dbReference type="RuleBase" id="RU363099"/>
    </source>
</evidence>
<dbReference type="Pfam" id="PF03018">
    <property type="entry name" value="Dirigent"/>
    <property type="match status" value="1"/>
</dbReference>
<organism evidence="5 6">
    <name type="scientific">Lithospermum erythrorhizon</name>
    <name type="common">Purple gromwell</name>
    <name type="synonym">Lithospermum officinale var. erythrorhizon</name>
    <dbReference type="NCBI Taxonomy" id="34254"/>
    <lineage>
        <taxon>Eukaryota</taxon>
        <taxon>Viridiplantae</taxon>
        <taxon>Streptophyta</taxon>
        <taxon>Embryophyta</taxon>
        <taxon>Tracheophyta</taxon>
        <taxon>Spermatophyta</taxon>
        <taxon>Magnoliopsida</taxon>
        <taxon>eudicotyledons</taxon>
        <taxon>Gunneridae</taxon>
        <taxon>Pentapetalae</taxon>
        <taxon>asterids</taxon>
        <taxon>lamiids</taxon>
        <taxon>Boraginales</taxon>
        <taxon>Boraginaceae</taxon>
        <taxon>Boraginoideae</taxon>
        <taxon>Lithospermeae</taxon>
        <taxon>Lithospermum</taxon>
    </lineage>
</organism>
<evidence type="ECO:0000256" key="2">
    <source>
        <dbReference type="ARBA" id="ARBA00011738"/>
    </source>
</evidence>
<dbReference type="InterPro" id="IPR004265">
    <property type="entry name" value="Dirigent"/>
</dbReference>
<gene>
    <name evidence="5" type="ORF">LIER_28020</name>
</gene>
<proteinExistence type="inferred from homology"/>
<dbReference type="EMBL" id="BAABME010009175">
    <property type="protein sequence ID" value="GAA0174684.1"/>
    <property type="molecule type" value="Genomic_DNA"/>
</dbReference>